<proteinExistence type="predicted"/>
<accession>A0ABR5ITQ0</accession>
<protein>
    <submittedName>
        <fullName evidence="2">Uncharacterized protein</fullName>
    </submittedName>
</protein>
<feature type="compositionally biased region" description="Low complexity" evidence="1">
    <location>
        <begin position="1"/>
        <end position="25"/>
    </location>
</feature>
<keyword evidence="3" id="KW-1185">Reference proteome</keyword>
<sequence>ALTDGSDGPEGPAGASAGQAADYAENLAGSGIVDRAAGKPHSSGPSAPDSGSPTATEGSQDSTAPVTTDPTTTAEAADPVEATPEQLAARLLRLHAERMRVLARERRTRDRFTALHPEVPVAEVAALPLS</sequence>
<dbReference type="EMBL" id="LGUT01004046">
    <property type="protein sequence ID" value="KOG65063.1"/>
    <property type="molecule type" value="Genomic_DNA"/>
</dbReference>
<comment type="caution">
    <text evidence="2">The sequence shown here is derived from an EMBL/GenBank/DDBJ whole genome shotgun (WGS) entry which is preliminary data.</text>
</comment>
<reference evidence="2 3" key="1">
    <citation type="submission" date="2015-07" db="EMBL/GenBank/DDBJ databases">
        <authorList>
            <person name="Ju K.-S."/>
            <person name="Doroghazi J.R."/>
            <person name="Metcalf W.W."/>
        </authorList>
    </citation>
    <scope>NUCLEOTIDE SEQUENCE [LARGE SCALE GENOMIC DNA]</scope>
    <source>
        <strain evidence="2 3">NRRL B-3589</strain>
    </source>
</reference>
<gene>
    <name evidence="2" type="ORF">ADK38_41770</name>
</gene>
<feature type="region of interest" description="Disordered" evidence="1">
    <location>
        <begin position="1"/>
        <end position="83"/>
    </location>
</feature>
<name>A0ABR5ITQ0_9ACTN</name>
<feature type="compositionally biased region" description="Low complexity" evidence="1">
    <location>
        <begin position="42"/>
        <end position="56"/>
    </location>
</feature>
<feature type="compositionally biased region" description="Low complexity" evidence="1">
    <location>
        <begin position="63"/>
        <end position="83"/>
    </location>
</feature>
<feature type="non-terminal residue" evidence="2">
    <location>
        <position position="1"/>
    </location>
</feature>
<organism evidence="2 3">
    <name type="scientific">Streptomyces varsoviensis</name>
    <dbReference type="NCBI Taxonomy" id="67373"/>
    <lineage>
        <taxon>Bacteria</taxon>
        <taxon>Bacillati</taxon>
        <taxon>Actinomycetota</taxon>
        <taxon>Actinomycetes</taxon>
        <taxon>Kitasatosporales</taxon>
        <taxon>Streptomycetaceae</taxon>
        <taxon>Streptomyces</taxon>
    </lineage>
</organism>
<evidence type="ECO:0000313" key="3">
    <source>
        <dbReference type="Proteomes" id="UP000037020"/>
    </source>
</evidence>
<evidence type="ECO:0000313" key="2">
    <source>
        <dbReference type="EMBL" id="KOG65063.1"/>
    </source>
</evidence>
<evidence type="ECO:0000256" key="1">
    <source>
        <dbReference type="SAM" id="MobiDB-lite"/>
    </source>
</evidence>
<dbReference type="Proteomes" id="UP000037020">
    <property type="component" value="Unassembled WGS sequence"/>
</dbReference>
<feature type="non-terminal residue" evidence="2">
    <location>
        <position position="130"/>
    </location>
</feature>